<dbReference type="InterPro" id="IPR044086">
    <property type="entry name" value="LUC3-like"/>
</dbReference>
<organism evidence="6 7">
    <name type="scientific">Corynebacterium glutamicum</name>
    <name type="common">Brevibacterium saccharolyticum</name>
    <dbReference type="NCBI Taxonomy" id="1718"/>
    <lineage>
        <taxon>Bacteria</taxon>
        <taxon>Bacillati</taxon>
        <taxon>Actinomycetota</taxon>
        <taxon>Actinomycetes</taxon>
        <taxon>Mycobacteriales</taxon>
        <taxon>Corynebacteriaceae</taxon>
        <taxon>Corynebacterium</taxon>
    </lineage>
</organism>
<dbReference type="InterPro" id="IPR016162">
    <property type="entry name" value="Ald_DH_N"/>
</dbReference>
<reference evidence="6 7" key="1">
    <citation type="submission" date="2015-12" db="EMBL/GenBank/DDBJ databases">
        <title>Genome sequence of Corynebacterium AS 1.542.</title>
        <authorList>
            <person name="Yang J."/>
            <person name="Yang S."/>
        </authorList>
    </citation>
    <scope>NUCLEOTIDE SEQUENCE [LARGE SCALE GENOMIC DNA]</scope>
    <source>
        <strain evidence="6 7">AS 1.542</strain>
    </source>
</reference>
<accession>A0AB36IB44</accession>
<dbReference type="Gene3D" id="3.40.605.10">
    <property type="entry name" value="Aldehyde Dehydrogenase, Chain A, domain 1"/>
    <property type="match status" value="1"/>
</dbReference>
<evidence type="ECO:0000313" key="7">
    <source>
        <dbReference type="Proteomes" id="UP000186091"/>
    </source>
</evidence>
<evidence type="ECO:0000256" key="3">
    <source>
        <dbReference type="PROSITE-ProRule" id="PRU10007"/>
    </source>
</evidence>
<comment type="similarity">
    <text evidence="1 4">Belongs to the aldehyde dehydrogenase family.</text>
</comment>
<protein>
    <submittedName>
        <fullName evidence="6">Aldehyde dehydrogenase</fullName>
    </submittedName>
</protein>
<feature type="active site" evidence="3">
    <location>
        <position position="241"/>
    </location>
</feature>
<dbReference type="FunFam" id="3.40.605.10:FF:000007">
    <property type="entry name" value="NAD/NADP-dependent betaine aldehyde dehydrogenase"/>
    <property type="match status" value="1"/>
</dbReference>
<keyword evidence="2 4" id="KW-0560">Oxidoreductase</keyword>
<comment type="caution">
    <text evidence="6">The sequence shown here is derived from an EMBL/GenBank/DDBJ whole genome shotgun (WGS) entry which is preliminary data.</text>
</comment>
<dbReference type="Gene3D" id="3.40.309.10">
    <property type="entry name" value="Aldehyde Dehydrogenase, Chain A, domain 2"/>
    <property type="match status" value="1"/>
</dbReference>
<dbReference type="EMBL" id="LOQT01000015">
    <property type="protein sequence ID" value="OKX82581.1"/>
    <property type="molecule type" value="Genomic_DNA"/>
</dbReference>
<feature type="domain" description="Aldehyde dehydrogenase" evidence="5">
    <location>
        <begin position="17"/>
        <end position="460"/>
    </location>
</feature>
<dbReference type="InterPro" id="IPR016161">
    <property type="entry name" value="Ald_DH/histidinol_DH"/>
</dbReference>
<dbReference type="SUPFAM" id="SSF53720">
    <property type="entry name" value="ALDH-like"/>
    <property type="match status" value="1"/>
</dbReference>
<gene>
    <name evidence="6" type="ORF">AUP69_06735</name>
</gene>
<dbReference type="PROSITE" id="PS00070">
    <property type="entry name" value="ALDEHYDE_DEHYDR_CYS"/>
    <property type="match status" value="1"/>
</dbReference>
<dbReference type="Pfam" id="PF00171">
    <property type="entry name" value="Aldedh"/>
    <property type="match status" value="1"/>
</dbReference>
<evidence type="ECO:0000313" key="6">
    <source>
        <dbReference type="EMBL" id="OKX82581.1"/>
    </source>
</evidence>
<dbReference type="CDD" id="cd07106">
    <property type="entry name" value="ALDH_AldA-AAD23400"/>
    <property type="match status" value="1"/>
</dbReference>
<dbReference type="PANTHER" id="PTHR11699">
    <property type="entry name" value="ALDEHYDE DEHYDROGENASE-RELATED"/>
    <property type="match status" value="1"/>
</dbReference>
<dbReference type="GO" id="GO:0016620">
    <property type="term" value="F:oxidoreductase activity, acting on the aldehyde or oxo group of donors, NAD or NADP as acceptor"/>
    <property type="evidence" value="ECO:0007669"/>
    <property type="project" value="InterPro"/>
</dbReference>
<dbReference type="FunFam" id="3.40.309.10:FF:000009">
    <property type="entry name" value="Aldehyde dehydrogenase A"/>
    <property type="match status" value="1"/>
</dbReference>
<proteinExistence type="inferred from homology"/>
<dbReference type="InterPro" id="IPR015590">
    <property type="entry name" value="Aldehyde_DH_dom"/>
</dbReference>
<evidence type="ECO:0000256" key="4">
    <source>
        <dbReference type="RuleBase" id="RU003345"/>
    </source>
</evidence>
<dbReference type="PROSITE" id="PS00687">
    <property type="entry name" value="ALDEHYDE_DEHYDR_GLU"/>
    <property type="match status" value="1"/>
</dbReference>
<dbReference type="AlphaFoldDB" id="A0AB36IB44"/>
<dbReference type="InterPro" id="IPR016160">
    <property type="entry name" value="Ald_DH_CS_CYS"/>
</dbReference>
<dbReference type="RefSeq" id="WP_003855352.1">
    <property type="nucleotide sequence ID" value="NZ_CP012297.1"/>
</dbReference>
<dbReference type="InterPro" id="IPR029510">
    <property type="entry name" value="Ald_DH_CS_GLU"/>
</dbReference>
<evidence type="ECO:0000256" key="2">
    <source>
        <dbReference type="ARBA" id="ARBA00023002"/>
    </source>
</evidence>
<evidence type="ECO:0000256" key="1">
    <source>
        <dbReference type="ARBA" id="ARBA00009986"/>
    </source>
</evidence>
<name>A0AB36IB44_CORGT</name>
<dbReference type="InterPro" id="IPR016163">
    <property type="entry name" value="Ald_DH_C"/>
</dbReference>
<sequence length="466" mass="49221">MSDQLLSIVGVGKEEGRPIENPATGDVIGYAPDHTADDLDAAVGGAVEKQPEWARLGHSARSNYLNKMADAIDAHAEELAQLLTLESGKPLNGPNSRMEVSMCGDWLRANAEFETPSEVLVDDGEARAVLEYEPIGVVGAISPWNWPMMITIWQIAPALRMGNTVVVKPSENTPLSVLALVHVLNTVLPEGVLHAISGGREVGARMSEHAEIGKIMFTGSIATGRAIAAASADTLKRLTLELGGNDAAIILDDCDPAAIAEDLFWGAFINTGQTCAAVKRVYVADNIYDELCQALASIAQAVPMGPGTDENNVLGPLQNKGQRDIVAKLVDAARDSGAQILTGGQPSDGPGNFYPATIVTDIAPDNPLVVEEQFGPALPIVRYSNIDEAIGWANGLEVGLGASVWSADRNRAMDVARQIQAGTVWINNHARPDPRIPFGGIKQSGYGLEFGADGLKAVAVPKVYNG</sequence>
<evidence type="ECO:0000259" key="5">
    <source>
        <dbReference type="Pfam" id="PF00171"/>
    </source>
</evidence>
<dbReference type="Proteomes" id="UP000186091">
    <property type="component" value="Unassembled WGS sequence"/>
</dbReference>